<keyword evidence="3" id="KW-1185">Reference proteome</keyword>
<dbReference type="EMBL" id="CAJVAS010000017">
    <property type="protein sequence ID" value="CAG7636577.1"/>
    <property type="molecule type" value="Genomic_DNA"/>
</dbReference>
<name>A0A916K336_9BACL</name>
<keyword evidence="2" id="KW-0326">Glycosidase</keyword>
<evidence type="ECO:0000313" key="3">
    <source>
        <dbReference type="Proteomes" id="UP000693672"/>
    </source>
</evidence>
<dbReference type="EC" id="3.2.2.8" evidence="2"/>
<keyword evidence="2" id="KW-0378">Hydrolase</keyword>
<dbReference type="PANTHER" id="PTHR12304">
    <property type="entry name" value="INOSINE-URIDINE PREFERRING NUCLEOSIDE HYDROLASE"/>
    <property type="match status" value="1"/>
</dbReference>
<evidence type="ECO:0000259" key="1">
    <source>
        <dbReference type="Pfam" id="PF01156"/>
    </source>
</evidence>
<protein>
    <submittedName>
        <fullName evidence="2">Pyrimidine-specific ribonucleoside hydrolase RihB</fullName>
        <ecNumber evidence="2">3.2.2.8</ecNumber>
    </submittedName>
</protein>
<dbReference type="GO" id="GO:0050263">
    <property type="term" value="F:ribosylpyrimidine nucleosidase activity"/>
    <property type="evidence" value="ECO:0007669"/>
    <property type="project" value="UniProtKB-EC"/>
</dbReference>
<dbReference type="GO" id="GO:0008477">
    <property type="term" value="F:purine nucleosidase activity"/>
    <property type="evidence" value="ECO:0007669"/>
    <property type="project" value="TreeGrafter"/>
</dbReference>
<dbReference type="GO" id="GO:0005829">
    <property type="term" value="C:cytosol"/>
    <property type="evidence" value="ECO:0007669"/>
    <property type="project" value="TreeGrafter"/>
</dbReference>
<feature type="domain" description="Inosine/uridine-preferring nucleoside hydrolase" evidence="1">
    <location>
        <begin position="25"/>
        <end position="268"/>
    </location>
</feature>
<dbReference type="InterPro" id="IPR023186">
    <property type="entry name" value="IUNH"/>
</dbReference>
<dbReference type="PANTHER" id="PTHR12304:SF4">
    <property type="entry name" value="URIDINE NUCLEOSIDASE"/>
    <property type="match status" value="1"/>
</dbReference>
<evidence type="ECO:0000313" key="2">
    <source>
        <dbReference type="EMBL" id="CAG7636577.1"/>
    </source>
</evidence>
<organism evidence="2 3">
    <name type="scientific">Paenibacillus solanacearum</name>
    <dbReference type="NCBI Taxonomy" id="2048548"/>
    <lineage>
        <taxon>Bacteria</taxon>
        <taxon>Bacillati</taxon>
        <taxon>Bacillota</taxon>
        <taxon>Bacilli</taxon>
        <taxon>Bacillales</taxon>
        <taxon>Paenibacillaceae</taxon>
        <taxon>Paenibacillus</taxon>
    </lineage>
</organism>
<dbReference type="Proteomes" id="UP000693672">
    <property type="component" value="Unassembled WGS sequence"/>
</dbReference>
<reference evidence="2" key="1">
    <citation type="submission" date="2021-06" db="EMBL/GenBank/DDBJ databases">
        <authorList>
            <person name="Criscuolo A."/>
        </authorList>
    </citation>
    <scope>NUCLEOTIDE SEQUENCE</scope>
    <source>
        <strain evidence="2">CIP111600</strain>
    </source>
</reference>
<gene>
    <name evidence="2" type="primary">rihB_4</name>
    <name evidence="2" type="ORF">PAESOLCIP111_03763</name>
</gene>
<dbReference type="AlphaFoldDB" id="A0A916K336"/>
<dbReference type="InterPro" id="IPR001910">
    <property type="entry name" value="Inosine/uridine_hydrolase_dom"/>
</dbReference>
<sequence>MKVTAMTDEKRIRRLAPPEGKVRMVLDTDTFNEIDDQFAVAYALASPERLQVEALYAAPFLNALSSSPGDGMEKSYHEIVKICGLFGRLPDGFVYKGSDQFMPDAATPVQSEAVSDLIARARASSDEDPLYVVAIGAITNVASAIRLEPRIIDKIVVVWLGGHALHWPNCQEFNLRQDVHASRTVLDSGVPLMLVPCSGVASHLITTLAETNQFLKDQGPIGNYLCDTFEQCRKDHFAYSRVIWDLSAVAWLVAPASVPSSLVHSPVITSSDAVYRWSFDPGRHFIRCATAVSRDRIFGDLYREIRAMKASSSMK</sequence>
<proteinExistence type="predicted"/>
<dbReference type="Pfam" id="PF01156">
    <property type="entry name" value="IU_nuc_hydro"/>
    <property type="match status" value="1"/>
</dbReference>
<dbReference type="RefSeq" id="WP_218093507.1">
    <property type="nucleotide sequence ID" value="NZ_CAJVAS010000017.1"/>
</dbReference>
<comment type="caution">
    <text evidence="2">The sequence shown here is derived from an EMBL/GenBank/DDBJ whole genome shotgun (WGS) entry which is preliminary data.</text>
</comment>
<accession>A0A916K336</accession>
<dbReference type="GO" id="GO:0006152">
    <property type="term" value="P:purine nucleoside catabolic process"/>
    <property type="evidence" value="ECO:0007669"/>
    <property type="project" value="TreeGrafter"/>
</dbReference>